<evidence type="ECO:0000313" key="2">
    <source>
        <dbReference type="EMBL" id="EEG31952.1"/>
    </source>
</evidence>
<feature type="transmembrane region" description="Helical" evidence="1">
    <location>
        <begin position="128"/>
        <end position="149"/>
    </location>
</feature>
<protein>
    <recommendedName>
        <fullName evidence="4">ABC-2 type transporter</fullName>
    </recommendedName>
</protein>
<feature type="transmembrane region" description="Helical" evidence="1">
    <location>
        <begin position="47"/>
        <end position="68"/>
    </location>
</feature>
<dbReference type="GO" id="GO:0140359">
    <property type="term" value="F:ABC-type transporter activity"/>
    <property type="evidence" value="ECO:0007669"/>
    <property type="project" value="InterPro"/>
</dbReference>
<reference evidence="2 3" key="2">
    <citation type="submission" date="2009-02" db="EMBL/GenBank/DDBJ databases">
        <title>Draft genome sequence of Clostridium methylpentosum (DSM 5476).</title>
        <authorList>
            <person name="Sudarsanam P."/>
            <person name="Ley R."/>
            <person name="Guruge J."/>
            <person name="Turnbaugh P.J."/>
            <person name="Mahowald M."/>
            <person name="Liep D."/>
            <person name="Gordon J."/>
        </authorList>
    </citation>
    <scope>NUCLEOTIDE SEQUENCE [LARGE SCALE GENOMIC DNA]</scope>
    <source>
        <strain evidence="2 3">DSM 5476</strain>
    </source>
</reference>
<evidence type="ECO:0000313" key="3">
    <source>
        <dbReference type="Proteomes" id="UP000003340"/>
    </source>
</evidence>
<keyword evidence="1" id="KW-1133">Transmembrane helix</keyword>
<proteinExistence type="predicted"/>
<name>C0E9C2_9FIRM</name>
<comment type="caution">
    <text evidence="2">The sequence shown here is derived from an EMBL/GenBank/DDBJ whole genome shotgun (WGS) entry which is preliminary data.</text>
</comment>
<feature type="transmembrane region" description="Helical" evidence="1">
    <location>
        <begin position="156"/>
        <end position="180"/>
    </location>
</feature>
<keyword evidence="3" id="KW-1185">Reference proteome</keyword>
<dbReference type="GO" id="GO:0005886">
    <property type="term" value="C:plasma membrane"/>
    <property type="evidence" value="ECO:0007669"/>
    <property type="project" value="UniProtKB-SubCell"/>
</dbReference>
<dbReference type="EMBL" id="ACEC01000019">
    <property type="protein sequence ID" value="EEG31952.1"/>
    <property type="molecule type" value="Genomic_DNA"/>
</dbReference>
<dbReference type="HOGENOM" id="CLU_081003_0_0_9"/>
<feature type="transmembrane region" description="Helical" evidence="1">
    <location>
        <begin position="200"/>
        <end position="223"/>
    </location>
</feature>
<evidence type="ECO:0000256" key="1">
    <source>
        <dbReference type="SAM" id="Phobius"/>
    </source>
</evidence>
<dbReference type="eggNOG" id="COG1277">
    <property type="taxonomic scope" value="Bacteria"/>
</dbReference>
<reference evidence="2 3" key="1">
    <citation type="submission" date="2009-01" db="EMBL/GenBank/DDBJ databases">
        <authorList>
            <person name="Fulton L."/>
            <person name="Clifton S."/>
            <person name="Fulton B."/>
            <person name="Xu J."/>
            <person name="Minx P."/>
            <person name="Pepin K.H."/>
            <person name="Johnson M."/>
            <person name="Bhonagiri V."/>
            <person name="Nash W.E."/>
            <person name="Mardis E.R."/>
            <person name="Wilson R.K."/>
        </authorList>
    </citation>
    <scope>NUCLEOTIDE SEQUENCE [LARGE SCALE GENOMIC DNA]</scope>
    <source>
        <strain evidence="2 3">DSM 5476</strain>
    </source>
</reference>
<evidence type="ECO:0008006" key="4">
    <source>
        <dbReference type="Google" id="ProtNLM"/>
    </source>
</evidence>
<feature type="transmembrane region" description="Helical" evidence="1">
    <location>
        <begin position="96"/>
        <end position="122"/>
    </location>
</feature>
<organism evidence="2 3">
    <name type="scientific">[Clostridium] methylpentosum DSM 5476</name>
    <dbReference type="NCBI Taxonomy" id="537013"/>
    <lineage>
        <taxon>Bacteria</taxon>
        <taxon>Bacillati</taxon>
        <taxon>Bacillota</taxon>
        <taxon>Clostridia</taxon>
        <taxon>Eubacteriales</taxon>
        <taxon>Oscillospiraceae</taxon>
        <taxon>Oscillospiraceae incertae sedis</taxon>
    </lineage>
</organism>
<gene>
    <name evidence="2" type="ORF">CLOSTMETH_00420</name>
</gene>
<dbReference type="AlphaFoldDB" id="C0E9C2"/>
<accession>C0E9C2</accession>
<keyword evidence="1" id="KW-0812">Transmembrane</keyword>
<dbReference type="Pfam" id="PF12679">
    <property type="entry name" value="ABC2_membrane_2"/>
    <property type="match status" value="1"/>
</dbReference>
<dbReference type="Proteomes" id="UP000003340">
    <property type="component" value="Unassembled WGS sequence"/>
</dbReference>
<feature type="transmembrane region" description="Helical" evidence="1">
    <location>
        <begin position="12"/>
        <end position="35"/>
    </location>
</feature>
<sequence length="234" mass="26212">MKAIFKKELHSYFSSAIAYVFLAVFYIFSGFYFYAGVLLSNTANLSIVFESMFLIILLLVPILTMRLFSEEYKAKTDQLLLTSPVNLHGMVYGKFFAAYIVYAIGAAITLCYAVILLLFTPIDWSLTIGNLIGVLLLGGALIAIGIFMSSLTKSQVIAAIGAFAVMLLFMYLDTFASVISIDWLKNILGEISFMGRYRNFTAGLLNIADILYFISIMVIFNFLSVRSLEKKRWS</sequence>
<dbReference type="STRING" id="537013.CLOSTMETH_00420"/>
<keyword evidence="1" id="KW-0472">Membrane</keyword>